<evidence type="ECO:0008006" key="4">
    <source>
        <dbReference type="Google" id="ProtNLM"/>
    </source>
</evidence>
<accession>A0A6L3ZJU5</accession>
<proteinExistence type="predicted"/>
<reference evidence="2 3" key="1">
    <citation type="submission" date="2019-10" db="EMBL/GenBank/DDBJ databases">
        <title>Genome sequence of Phaeocystidibacter marisrubri JCM30614 (type strain).</title>
        <authorList>
            <person name="Bowman J.P."/>
        </authorList>
    </citation>
    <scope>NUCLEOTIDE SEQUENCE [LARGE SCALE GENOMIC DNA]</scope>
    <source>
        <strain evidence="2 3">JCM 30614</strain>
    </source>
</reference>
<keyword evidence="3" id="KW-1185">Reference proteome</keyword>
<evidence type="ECO:0000313" key="3">
    <source>
        <dbReference type="Proteomes" id="UP000484164"/>
    </source>
</evidence>
<evidence type="ECO:0000313" key="2">
    <source>
        <dbReference type="EMBL" id="KAB2817828.1"/>
    </source>
</evidence>
<protein>
    <recommendedName>
        <fullName evidence="4">DUF4293 family protein</fullName>
    </recommendedName>
</protein>
<comment type="caution">
    <text evidence="2">The sequence shown here is derived from an EMBL/GenBank/DDBJ whole genome shotgun (WGS) entry which is preliminary data.</text>
</comment>
<gene>
    <name evidence="2" type="ORF">F8C82_05340</name>
</gene>
<dbReference type="Proteomes" id="UP000484164">
    <property type="component" value="Unassembled WGS sequence"/>
</dbReference>
<dbReference type="EMBL" id="WBVQ01000001">
    <property type="protein sequence ID" value="KAB2817828.1"/>
    <property type="molecule type" value="Genomic_DNA"/>
</dbReference>
<evidence type="ECO:0000256" key="1">
    <source>
        <dbReference type="SAM" id="Phobius"/>
    </source>
</evidence>
<keyword evidence="1" id="KW-0472">Membrane</keyword>
<organism evidence="2 3">
    <name type="scientific">Phaeocystidibacter marisrubri</name>
    <dbReference type="NCBI Taxonomy" id="1577780"/>
    <lineage>
        <taxon>Bacteria</taxon>
        <taxon>Pseudomonadati</taxon>
        <taxon>Bacteroidota</taxon>
        <taxon>Flavobacteriia</taxon>
        <taxon>Flavobacteriales</taxon>
        <taxon>Phaeocystidibacteraceae</taxon>
        <taxon>Phaeocystidibacter</taxon>
    </lineage>
</organism>
<feature type="transmembrane region" description="Helical" evidence="1">
    <location>
        <begin position="65"/>
        <end position="84"/>
    </location>
</feature>
<keyword evidence="1" id="KW-1133">Transmembrane helix</keyword>
<feature type="transmembrane region" description="Helical" evidence="1">
    <location>
        <begin position="100"/>
        <end position="119"/>
    </location>
</feature>
<dbReference type="RefSeq" id="WP_151692516.1">
    <property type="nucleotide sequence ID" value="NZ_BMGX01000002.1"/>
</dbReference>
<dbReference type="AlphaFoldDB" id="A0A6L3ZJU5"/>
<feature type="transmembrane region" description="Helical" evidence="1">
    <location>
        <begin position="39"/>
        <end position="58"/>
    </location>
</feature>
<keyword evidence="1" id="KW-0812">Transmembrane</keyword>
<name>A0A6L3ZJU5_9FLAO</name>
<sequence length="139" mass="15848">MMNFALRSTNHRLVYVALLLWTAFYGSYSTGLIFQVFKLMYTDISTYINLVIVVLCLVQLKKLNNAVRISILMAQITAIAYGMIQNLDDFIDAITNFENPLFMVLSSIPLLFVIAIVGMNPKKIDNNKAFEDREDLLDL</sequence>